<dbReference type="PANTHER" id="PTHR32295:SF216">
    <property type="entry name" value="PROTEIN IQ-DOMAIN 3"/>
    <property type="match status" value="1"/>
</dbReference>
<evidence type="ECO:0000256" key="4">
    <source>
        <dbReference type="ARBA" id="ARBA00023128"/>
    </source>
</evidence>
<dbReference type="InterPro" id="IPR000048">
    <property type="entry name" value="IQ_motif_EF-hand-BS"/>
</dbReference>
<dbReference type="OrthoDB" id="1923765at2759"/>
<evidence type="ECO:0000256" key="1">
    <source>
        <dbReference type="ARBA" id="ARBA00004273"/>
    </source>
</evidence>
<keyword evidence="3" id="KW-0112">Calmodulin-binding</keyword>
<evidence type="ECO:0000313" key="11">
    <source>
        <dbReference type="EMBL" id="OMO81190.1"/>
    </source>
</evidence>
<organism evidence="11 12">
    <name type="scientific">Corchorus olitorius</name>
    <dbReference type="NCBI Taxonomy" id="93759"/>
    <lineage>
        <taxon>Eukaryota</taxon>
        <taxon>Viridiplantae</taxon>
        <taxon>Streptophyta</taxon>
        <taxon>Embryophyta</taxon>
        <taxon>Tracheophyta</taxon>
        <taxon>Spermatophyta</taxon>
        <taxon>Magnoliopsida</taxon>
        <taxon>eudicotyledons</taxon>
        <taxon>Gunneridae</taxon>
        <taxon>Pentapetalae</taxon>
        <taxon>rosids</taxon>
        <taxon>malvids</taxon>
        <taxon>Malvales</taxon>
        <taxon>Malvaceae</taxon>
        <taxon>Grewioideae</taxon>
        <taxon>Apeibeae</taxon>
        <taxon>Corchorus</taxon>
    </lineage>
</organism>
<evidence type="ECO:0000256" key="2">
    <source>
        <dbReference type="ARBA" id="ARBA00022792"/>
    </source>
</evidence>
<dbReference type="GO" id="GO:0005516">
    <property type="term" value="F:calmodulin binding"/>
    <property type="evidence" value="ECO:0007669"/>
    <property type="project" value="UniProtKB-KW"/>
</dbReference>
<comment type="caution">
    <text evidence="11">The sequence shown here is derived from an EMBL/GenBank/DDBJ whole genome shotgun (WGS) entry which is preliminary data.</text>
</comment>
<dbReference type="CDD" id="cd06257">
    <property type="entry name" value="DnaJ"/>
    <property type="match status" value="1"/>
</dbReference>
<feature type="region of interest" description="Disordered" evidence="9">
    <location>
        <begin position="1"/>
        <end position="54"/>
    </location>
</feature>
<feature type="compositionally biased region" description="Low complexity" evidence="9">
    <location>
        <begin position="401"/>
        <end position="410"/>
    </location>
</feature>
<sequence>MGKKGGWFSAVKKALSPDPKKDQKNPKSKKKWFGKSKDLGPVSLPEESEVTAPLALPPATEDVKLAEAENQQSKHAYSVALATAMAAEAAVAAAQAAAEVVRLTSVPRHPGKSKEELAAIKIQTAFRGYLARRALRALRGLVRLKSLIQGQSVKRQATTTLRCMQTLARVQSQIRARRIRMSEENQALQRQLQQKCEQELEKLRASMGEDWNDSTQSKEQIEARQQQRQEAAMRRERALAYAFSHQQSWKNSSKSENQTFMDPNNPHWGWSWLERWMAARPWESRSIIENNDRGSVKSMGTRSMSTIGEISRAYSRRDLSNDNKPSPTPTKSSRPASRQSPSTPQSKAPSISSVSSRIKLPSPRGSQWGGDEDSRSMLSAQSDRYRRHSIAGSSVRDDESLASSPSSVPSYMAPTQSTKARSRLPSPLGLDKNGTPERLAGSAKKRLSFPASPAGSRRHSGPPKATPFFAGLAVAAAALAGRYGVQAWQAIKARPPQARMRKFYEGGFQPKMTRREAALILGVREGATPDKVKEAHRKVMVANHPDAGGSHYLASKINEAKDVMLGKSKGGGSAF</sequence>
<feature type="region of interest" description="Disordered" evidence="9">
    <location>
        <begin position="244"/>
        <end position="263"/>
    </location>
</feature>
<dbReference type="InterPro" id="IPR001623">
    <property type="entry name" value="DnaJ_domain"/>
</dbReference>
<name>A0A1R3IF45_9ROSI</name>
<dbReference type="AlphaFoldDB" id="A0A1R3IF45"/>
<feature type="compositionally biased region" description="Low complexity" evidence="9">
    <location>
        <begin position="329"/>
        <end position="338"/>
    </location>
</feature>
<feature type="region of interest" description="Disordered" evidence="9">
    <location>
        <begin position="312"/>
        <end position="463"/>
    </location>
</feature>
<reference evidence="12" key="1">
    <citation type="submission" date="2013-09" db="EMBL/GenBank/DDBJ databases">
        <title>Corchorus olitorius genome sequencing.</title>
        <authorList>
            <person name="Alam M."/>
            <person name="Haque M.S."/>
            <person name="Islam M.S."/>
            <person name="Emdad E.M."/>
            <person name="Islam M.M."/>
            <person name="Ahmed B."/>
            <person name="Halim A."/>
            <person name="Hossen Q.M.M."/>
            <person name="Hossain M.Z."/>
            <person name="Ahmed R."/>
            <person name="Khan M.M."/>
            <person name="Islam R."/>
            <person name="Rashid M.M."/>
            <person name="Khan S.A."/>
            <person name="Rahman M.S."/>
            <person name="Alam M."/>
            <person name="Yahiya A.S."/>
            <person name="Khan M.S."/>
            <person name="Azam M.S."/>
            <person name="Haque T."/>
            <person name="Lashkar M.Z.H."/>
            <person name="Akhand A.I."/>
            <person name="Morshed G."/>
            <person name="Roy S."/>
            <person name="Uddin K.S."/>
            <person name="Rabeya T."/>
            <person name="Hossain A.S."/>
            <person name="Chowdhury A."/>
            <person name="Snigdha A.R."/>
            <person name="Mortoza M.S."/>
            <person name="Matin S.A."/>
            <person name="Hoque S.M.E."/>
            <person name="Islam M.K."/>
            <person name="Roy D.K."/>
            <person name="Haider R."/>
            <person name="Moosa M.M."/>
            <person name="Elias S.M."/>
            <person name="Hasan A.M."/>
            <person name="Jahan S."/>
            <person name="Shafiuddin M."/>
            <person name="Mahmood N."/>
            <person name="Shommy N.S."/>
        </authorList>
    </citation>
    <scope>NUCLEOTIDE SEQUENCE [LARGE SCALE GENOMIC DNA]</scope>
    <source>
        <strain evidence="12">cv. O-4</strain>
    </source>
</reference>
<dbReference type="Proteomes" id="UP000187203">
    <property type="component" value="Unassembled WGS sequence"/>
</dbReference>
<comment type="function">
    <text evidence="7">Component of the PAM complex, a complex required for the translocation of transit peptide-containing proteins from the inner membrane into the mitochondrial matrix in an ATP-dependent manner.</text>
</comment>
<dbReference type="SUPFAM" id="SSF46565">
    <property type="entry name" value="Chaperone J-domain"/>
    <property type="match status" value="1"/>
</dbReference>
<feature type="compositionally biased region" description="Polar residues" evidence="9">
    <location>
        <begin position="339"/>
        <end position="356"/>
    </location>
</feature>
<feature type="compositionally biased region" description="Basic and acidic residues" evidence="9">
    <location>
        <begin position="219"/>
        <end position="235"/>
    </location>
</feature>
<evidence type="ECO:0000259" key="10">
    <source>
        <dbReference type="PROSITE" id="PS50076"/>
    </source>
</evidence>
<comment type="subcellular location">
    <subcellularLocation>
        <location evidence="1">Mitochondrion inner membrane</location>
    </subcellularLocation>
</comment>
<comment type="subunit">
    <text evidence="8">Probable component of the PAM complex at least composed of a mitochondrial HSP70 protein, TIMM44 and TIMM14. The complex interacts with the TIMM23 component of the TIM17:23 complex.</text>
</comment>
<feature type="region of interest" description="Disordered" evidence="9">
    <location>
        <begin position="207"/>
        <end position="235"/>
    </location>
</feature>
<evidence type="ECO:0000256" key="8">
    <source>
        <dbReference type="ARBA" id="ARBA00063640"/>
    </source>
</evidence>
<accession>A0A1R3IF45</accession>
<dbReference type="SMART" id="SM00271">
    <property type="entry name" value="DnaJ"/>
    <property type="match status" value="1"/>
</dbReference>
<comment type="similarity">
    <text evidence="6">Belongs to the IQD family.</text>
</comment>
<dbReference type="FunFam" id="1.10.287.110:FF:000001">
    <property type="entry name" value="Import inner membrane translocase subunit tim14"/>
    <property type="match status" value="1"/>
</dbReference>
<dbReference type="STRING" id="93759.A0A1R3IF45"/>
<dbReference type="Pfam" id="PF00612">
    <property type="entry name" value="IQ"/>
    <property type="match status" value="1"/>
</dbReference>
<feature type="domain" description="J" evidence="10">
    <location>
        <begin position="516"/>
        <end position="569"/>
    </location>
</feature>
<keyword evidence="12" id="KW-1185">Reference proteome</keyword>
<protein>
    <submittedName>
        <fullName evidence="11">IQ motif, EF-hand binding site</fullName>
    </submittedName>
</protein>
<evidence type="ECO:0000313" key="12">
    <source>
        <dbReference type="Proteomes" id="UP000187203"/>
    </source>
</evidence>
<keyword evidence="5" id="KW-0472">Membrane</keyword>
<dbReference type="Gene3D" id="1.10.287.110">
    <property type="entry name" value="DnaJ domain"/>
    <property type="match status" value="1"/>
</dbReference>
<dbReference type="PROSITE" id="PS50096">
    <property type="entry name" value="IQ"/>
    <property type="match status" value="1"/>
</dbReference>
<evidence type="ECO:0000256" key="7">
    <source>
        <dbReference type="ARBA" id="ARBA00059031"/>
    </source>
</evidence>
<keyword evidence="4" id="KW-0496">Mitochondrion</keyword>
<dbReference type="InterPro" id="IPR036869">
    <property type="entry name" value="J_dom_sf"/>
</dbReference>
<dbReference type="SMART" id="SM00015">
    <property type="entry name" value="IQ"/>
    <property type="match status" value="1"/>
</dbReference>
<dbReference type="Gene3D" id="1.20.5.190">
    <property type="match status" value="1"/>
</dbReference>
<evidence type="ECO:0000256" key="9">
    <source>
        <dbReference type="SAM" id="MobiDB-lite"/>
    </source>
</evidence>
<dbReference type="GO" id="GO:0005743">
    <property type="term" value="C:mitochondrial inner membrane"/>
    <property type="evidence" value="ECO:0007669"/>
    <property type="project" value="UniProtKB-SubCell"/>
</dbReference>
<dbReference type="EMBL" id="AWUE01018334">
    <property type="protein sequence ID" value="OMO81190.1"/>
    <property type="molecule type" value="Genomic_DNA"/>
</dbReference>
<evidence type="ECO:0000256" key="5">
    <source>
        <dbReference type="ARBA" id="ARBA00023136"/>
    </source>
</evidence>
<evidence type="ECO:0000256" key="3">
    <source>
        <dbReference type="ARBA" id="ARBA00022860"/>
    </source>
</evidence>
<evidence type="ECO:0000256" key="6">
    <source>
        <dbReference type="ARBA" id="ARBA00024341"/>
    </source>
</evidence>
<dbReference type="PROSITE" id="PS50076">
    <property type="entry name" value="DNAJ_2"/>
    <property type="match status" value="1"/>
</dbReference>
<proteinExistence type="inferred from homology"/>
<dbReference type="PANTHER" id="PTHR32295">
    <property type="entry name" value="IQ-DOMAIN 5-RELATED"/>
    <property type="match status" value="1"/>
</dbReference>
<feature type="compositionally biased region" description="Polar residues" evidence="9">
    <location>
        <begin position="244"/>
        <end position="262"/>
    </location>
</feature>
<keyword evidence="2" id="KW-0999">Mitochondrion inner membrane</keyword>
<gene>
    <name evidence="11" type="ORF">COLO4_23727</name>
</gene>